<gene>
    <name evidence="1" type="ORF">C5S46_05805</name>
</gene>
<evidence type="ECO:0000313" key="2">
    <source>
        <dbReference type="Proteomes" id="UP000315423"/>
    </source>
</evidence>
<comment type="caution">
    <text evidence="1">The sequence shown here is derived from an EMBL/GenBank/DDBJ whole genome shotgun (WGS) entry which is preliminary data.</text>
</comment>
<proteinExistence type="predicted"/>
<sequence>MRIADKFNELNRRDEGAMIAYVCAGDGDTPGIVHTLVNAGADIVELGLPFSDPVAEGPTIQASIQRALDNGMNTDRYFAMVKDLDVNIPLLVMTYYNLIFKRGLKKFTADCRDSGITGIIVPDLSMEESGELEECCIDNEIDLIYLVTPVTKGERLDSIVSRSSGFIYLVSRLGVTGARDDVAVSTKELINRVKTDIPKAVGFGISSREQAVEIRKGGADGIIVGSALVDIIGSGHDVTNRLDALVRQIKSGLK</sequence>
<reference evidence="1" key="1">
    <citation type="submission" date="2018-09" db="EMBL/GenBank/DDBJ databases">
        <title>A genomic encyclopedia of anaerobic methanotrophic archaea.</title>
        <authorList>
            <person name="Skennerton C.T."/>
            <person name="Chadwick G.L."/>
            <person name="Laso-Perez R."/>
            <person name="Leu A.O."/>
            <person name="Speth D.R."/>
            <person name="Yu H."/>
            <person name="Morgan-Lang C."/>
            <person name="Hatzenpichler R."/>
            <person name="Goudeau D."/>
            <person name="Malmstrom R."/>
            <person name="Woyke T."/>
            <person name="Hallam S."/>
            <person name="Tyson G.W."/>
            <person name="Wegener G."/>
            <person name="Boetius A."/>
            <person name="Orphan V.J."/>
        </authorList>
    </citation>
    <scope>NUCLEOTIDE SEQUENCE</scope>
    <source>
        <strain evidence="1">CONS3730D10UFb2</strain>
    </source>
</reference>
<name>A0AC61S9R6_9EURY</name>
<organism evidence="1 2">
    <name type="scientific">Candidatus Methanomarinus sp</name>
    <dbReference type="NCBI Taxonomy" id="3386244"/>
    <lineage>
        <taxon>Archaea</taxon>
        <taxon>Methanobacteriati</taxon>
        <taxon>Methanobacteriota</taxon>
        <taxon>Stenosarchaea group</taxon>
        <taxon>Methanomicrobia</taxon>
        <taxon>Methanosarcinales</taxon>
        <taxon>ANME-2 cluster</taxon>
        <taxon>Candidatus Methanocomedenaceae</taxon>
        <taxon>Candidatus Methanomarinus</taxon>
    </lineage>
</organism>
<dbReference type="EMBL" id="QYBA01000194">
    <property type="protein sequence ID" value="TKY91443.1"/>
    <property type="molecule type" value="Genomic_DNA"/>
</dbReference>
<dbReference type="EC" id="4.2.1.20" evidence="1"/>
<dbReference type="Proteomes" id="UP000315423">
    <property type="component" value="Unassembled WGS sequence"/>
</dbReference>
<evidence type="ECO:0000313" key="1">
    <source>
        <dbReference type="EMBL" id="TKY91443.1"/>
    </source>
</evidence>
<keyword evidence="1" id="KW-0456">Lyase</keyword>
<protein>
    <submittedName>
        <fullName evidence="1">Tryptophan synthase subunit alpha</fullName>
        <ecNumber evidence="1">4.2.1.20</ecNumber>
    </submittedName>
</protein>
<accession>A0AC61S9R6</accession>